<evidence type="ECO:0000256" key="1">
    <source>
        <dbReference type="ARBA" id="ARBA00004370"/>
    </source>
</evidence>
<evidence type="ECO:0000256" key="5">
    <source>
        <dbReference type="ARBA" id="ARBA00023136"/>
    </source>
</evidence>
<dbReference type="Proteomes" id="UP000292120">
    <property type="component" value="Unassembled WGS sequence"/>
</dbReference>
<evidence type="ECO:0000256" key="8">
    <source>
        <dbReference type="SAM" id="SignalP"/>
    </source>
</evidence>
<name>A0A4Q9GW83_9BURK</name>
<evidence type="ECO:0000256" key="4">
    <source>
        <dbReference type="ARBA" id="ARBA00022729"/>
    </source>
</evidence>
<keyword evidence="4 8" id="KW-0732">Signal</keyword>
<dbReference type="PANTHER" id="PTHR12815">
    <property type="entry name" value="SORTING AND ASSEMBLY MACHINERY SAMM50 PROTEIN FAMILY MEMBER"/>
    <property type="match status" value="1"/>
</dbReference>
<dbReference type="InterPro" id="IPR039910">
    <property type="entry name" value="D15-like"/>
</dbReference>
<dbReference type="EMBL" id="SIXI01000006">
    <property type="protein sequence ID" value="TBO28680.1"/>
    <property type="molecule type" value="Genomic_DNA"/>
</dbReference>
<feature type="region of interest" description="Disordered" evidence="7">
    <location>
        <begin position="47"/>
        <end position="71"/>
    </location>
</feature>
<dbReference type="AlphaFoldDB" id="A0A4Q9GW83"/>
<keyword evidence="6" id="KW-0998">Cell outer membrane</keyword>
<dbReference type="OrthoDB" id="9769707at2"/>
<feature type="chain" id="PRO_5020693933" evidence="8">
    <location>
        <begin position="29"/>
        <end position="662"/>
    </location>
</feature>
<reference evidence="10 11" key="1">
    <citation type="submission" date="2019-02" db="EMBL/GenBank/DDBJ databases">
        <title>Aquabacterium sp. strain KMB7.</title>
        <authorList>
            <person name="Chen W.-M."/>
        </authorList>
    </citation>
    <scope>NUCLEOTIDE SEQUENCE [LARGE SCALE GENOMIC DNA]</scope>
    <source>
        <strain evidence="10 11">KMB7</strain>
    </source>
</reference>
<keyword evidence="11" id="KW-1185">Reference proteome</keyword>
<protein>
    <submittedName>
        <fullName evidence="10">Outer membrane protein assembly factor</fullName>
    </submittedName>
</protein>
<dbReference type="InterPro" id="IPR000184">
    <property type="entry name" value="Bac_surfAg_D15"/>
</dbReference>
<keyword evidence="2" id="KW-1134">Transmembrane beta strand</keyword>
<keyword evidence="5" id="KW-0472">Membrane</keyword>
<feature type="domain" description="Bacterial surface antigen (D15)" evidence="9">
    <location>
        <begin position="414"/>
        <end position="660"/>
    </location>
</feature>
<gene>
    <name evidence="10" type="ORF">EYS42_13750</name>
</gene>
<evidence type="ECO:0000256" key="6">
    <source>
        <dbReference type="ARBA" id="ARBA00023237"/>
    </source>
</evidence>
<evidence type="ECO:0000256" key="2">
    <source>
        <dbReference type="ARBA" id="ARBA00022452"/>
    </source>
</evidence>
<evidence type="ECO:0000259" key="9">
    <source>
        <dbReference type="Pfam" id="PF01103"/>
    </source>
</evidence>
<organism evidence="10 11">
    <name type="scientific">Aquabacterium lacunae</name>
    <dbReference type="NCBI Taxonomy" id="2528630"/>
    <lineage>
        <taxon>Bacteria</taxon>
        <taxon>Pseudomonadati</taxon>
        <taxon>Pseudomonadota</taxon>
        <taxon>Betaproteobacteria</taxon>
        <taxon>Burkholderiales</taxon>
        <taxon>Aquabacterium</taxon>
    </lineage>
</organism>
<proteinExistence type="predicted"/>
<accession>A0A4Q9GW83</accession>
<comment type="caution">
    <text evidence="10">The sequence shown here is derived from an EMBL/GenBank/DDBJ whole genome shotgun (WGS) entry which is preliminary data.</text>
</comment>
<feature type="signal peptide" evidence="8">
    <location>
        <begin position="1"/>
        <end position="28"/>
    </location>
</feature>
<evidence type="ECO:0000256" key="7">
    <source>
        <dbReference type="SAM" id="MobiDB-lite"/>
    </source>
</evidence>
<evidence type="ECO:0000313" key="10">
    <source>
        <dbReference type="EMBL" id="TBO28680.1"/>
    </source>
</evidence>
<evidence type="ECO:0000313" key="11">
    <source>
        <dbReference type="Proteomes" id="UP000292120"/>
    </source>
</evidence>
<comment type="subcellular location">
    <subcellularLocation>
        <location evidence="1">Membrane</location>
    </subcellularLocation>
</comment>
<dbReference type="Gene3D" id="3.10.20.310">
    <property type="entry name" value="membrane protein fhac"/>
    <property type="match status" value="2"/>
</dbReference>
<dbReference type="Pfam" id="PF01103">
    <property type="entry name" value="Omp85"/>
    <property type="match status" value="1"/>
</dbReference>
<evidence type="ECO:0000256" key="3">
    <source>
        <dbReference type="ARBA" id="ARBA00022692"/>
    </source>
</evidence>
<keyword evidence="3" id="KW-0812">Transmembrane</keyword>
<dbReference type="Gene3D" id="2.40.160.50">
    <property type="entry name" value="membrane protein fhac: a member of the omp85/tpsb transporter family"/>
    <property type="match status" value="1"/>
</dbReference>
<dbReference type="PANTHER" id="PTHR12815:SF47">
    <property type="entry name" value="TRANSLOCATION AND ASSEMBLY MODULE SUBUNIT TAMA"/>
    <property type="match status" value="1"/>
</dbReference>
<dbReference type="GO" id="GO:0019867">
    <property type="term" value="C:outer membrane"/>
    <property type="evidence" value="ECO:0007669"/>
    <property type="project" value="InterPro"/>
</dbReference>
<sequence>MRVGGLGPCARTGLIAACALAGAFPTAAQDRPSDTPVEVPAPVSAPVLSPVATPQTTSVGPQSQAAPARRPPPTWVLDVQAPEPLDALLRQYLDLGRFQAQVQQAAGMRASGEPGDAPTEGTISRSELRRLVAAAPDQARALLEAEGHFNADVRVAMAEEVPGQPIRITMLVDPGPRATVSRLQLVFEGELDNGLGRDDTAALALSDRLSREFLLAEGNTFRQALWSQAKVATLAILRAEGYAAATWSGTSATVDAQANTAKLFLVADSGPLFHFGPIEVEGLARQPLSAVRNSAFFQQGEPYRERKLLDFQERLQKLNLFDSVLVSLEEDPVVAAAAPVRVQVKESKLQQATLGIGVSSDTGPRGSIEHLHRLLWGQPVQARSKLQLGRDESLVQSDLTAHPRPGGRRWLGAVAFSREVDDDEVVTYNGRLRFGESDDGDRMEKLAFLEYQRSRVTGGQGDLLSDASALTGMRQWLWKDVDSVVLPTRGLTFNGSLGVGHSFATIDSSGLFARAHARLNWYKPLPSRWYLSVRQELGQVLAREQVDVPDALLFRAGGDESVRGYGHRSLGEVVDGVTLGGRVLSTASVEASHPLLDRFPALWGALFVDVGDAALNWKQWDPAWGYGAGVRWRSPVGPLRLDVARAARTGQYRLHFSVGIAL</sequence>
<feature type="compositionally biased region" description="Polar residues" evidence="7">
    <location>
        <begin position="55"/>
        <end position="64"/>
    </location>
</feature>